<evidence type="ECO:0000313" key="6">
    <source>
        <dbReference type="EMBL" id="CDG82410.1"/>
    </source>
</evidence>
<dbReference type="PANTHER" id="PTHR11085:SF10">
    <property type="entry name" value="NAD-DEPENDENT PROTEIN DEACYLASE SIRTUIN-5, MITOCHONDRIAL-RELATED"/>
    <property type="match status" value="1"/>
</dbReference>
<keyword evidence="3" id="KW-0520">NAD</keyword>
<reference evidence="6 7" key="1">
    <citation type="journal article" date="2015" name="Genome Announc.">
        <title>Genome Sequence of Mushroom Soft-Rot Pathogen Janthinobacterium agaricidamnosum.</title>
        <authorList>
            <person name="Graupner K."/>
            <person name="Lackner G."/>
            <person name="Hertweck C."/>
        </authorList>
    </citation>
    <scope>NUCLEOTIDE SEQUENCE [LARGE SCALE GENOMIC DNA]</scope>
    <source>
        <strain evidence="7">NBRC 102515 / DSM 9628</strain>
    </source>
</reference>
<dbReference type="EMBL" id="HG322949">
    <property type="protein sequence ID" value="CDG82410.1"/>
    <property type="molecule type" value="Genomic_DNA"/>
</dbReference>
<accession>W0V487</accession>
<dbReference type="InterPro" id="IPR026591">
    <property type="entry name" value="Sirtuin_cat_small_dom_sf"/>
</dbReference>
<dbReference type="PATRIC" id="fig|1349767.4.peg.3549"/>
<dbReference type="EC" id="2.3.1.286" evidence="1"/>
<dbReference type="PROSITE" id="PS50305">
    <property type="entry name" value="SIRTUIN"/>
    <property type="match status" value="1"/>
</dbReference>
<dbReference type="AlphaFoldDB" id="W0V487"/>
<keyword evidence="2" id="KW-0808">Transferase</keyword>
<dbReference type="Proteomes" id="UP000027604">
    <property type="component" value="Chromosome I"/>
</dbReference>
<evidence type="ECO:0000256" key="4">
    <source>
        <dbReference type="PROSITE-ProRule" id="PRU00236"/>
    </source>
</evidence>
<dbReference type="SUPFAM" id="SSF52467">
    <property type="entry name" value="DHS-like NAD/FAD-binding domain"/>
    <property type="match status" value="1"/>
</dbReference>
<name>W0V487_9BURK</name>
<dbReference type="HOGENOM" id="CLU_155879_0_0_4"/>
<dbReference type="Gene3D" id="3.40.50.1220">
    <property type="entry name" value="TPP-binding domain"/>
    <property type="match status" value="1"/>
</dbReference>
<feature type="domain" description="Deacetylase sirtuin-type" evidence="5">
    <location>
        <begin position="1"/>
        <end position="102"/>
    </location>
</feature>
<gene>
    <name evidence="6" type="primary">Sirt4</name>
    <name evidence="6" type="ORF">GJA_1774</name>
</gene>
<evidence type="ECO:0000259" key="5">
    <source>
        <dbReference type="PROSITE" id="PS50305"/>
    </source>
</evidence>
<evidence type="ECO:0000256" key="3">
    <source>
        <dbReference type="ARBA" id="ARBA00023027"/>
    </source>
</evidence>
<organism evidence="6 7">
    <name type="scientific">Janthinobacterium agaricidamnosum NBRC 102515 = DSM 9628</name>
    <dbReference type="NCBI Taxonomy" id="1349767"/>
    <lineage>
        <taxon>Bacteria</taxon>
        <taxon>Pseudomonadati</taxon>
        <taxon>Pseudomonadota</taxon>
        <taxon>Betaproteobacteria</taxon>
        <taxon>Burkholderiales</taxon>
        <taxon>Oxalobacteraceae</taxon>
        <taxon>Janthinobacterium</taxon>
    </lineage>
</organism>
<dbReference type="GO" id="GO:0070403">
    <property type="term" value="F:NAD+ binding"/>
    <property type="evidence" value="ECO:0007669"/>
    <property type="project" value="InterPro"/>
</dbReference>
<dbReference type="STRING" id="1349767.GJA_1774"/>
<protein>
    <recommendedName>
        <fullName evidence="1">protein acetyllysine N-acetyltransferase</fullName>
        <ecNumber evidence="1">2.3.1.286</ecNumber>
    </recommendedName>
</protein>
<proteinExistence type="predicted"/>
<evidence type="ECO:0000256" key="2">
    <source>
        <dbReference type="ARBA" id="ARBA00022679"/>
    </source>
</evidence>
<keyword evidence="7" id="KW-1185">Reference proteome</keyword>
<dbReference type="InterPro" id="IPR050134">
    <property type="entry name" value="NAD-dep_sirtuin_deacylases"/>
</dbReference>
<dbReference type="GO" id="GO:0017136">
    <property type="term" value="F:histone deacetylase activity, NAD-dependent"/>
    <property type="evidence" value="ECO:0007669"/>
    <property type="project" value="TreeGrafter"/>
</dbReference>
<dbReference type="KEGG" id="jag:GJA_1774"/>
<comment type="caution">
    <text evidence="4">Lacks conserved residue(s) required for the propagation of feature annotation.</text>
</comment>
<dbReference type="Pfam" id="PF02146">
    <property type="entry name" value="SIR2"/>
    <property type="match status" value="1"/>
</dbReference>
<dbReference type="PANTHER" id="PTHR11085">
    <property type="entry name" value="NAD-DEPENDENT PROTEIN DEACYLASE SIRTUIN-5, MITOCHONDRIAL-RELATED"/>
    <property type="match status" value="1"/>
</dbReference>
<dbReference type="InterPro" id="IPR029035">
    <property type="entry name" value="DHS-like_NAD/FAD-binding_dom"/>
</dbReference>
<evidence type="ECO:0000313" key="7">
    <source>
        <dbReference type="Proteomes" id="UP000027604"/>
    </source>
</evidence>
<evidence type="ECO:0000256" key="1">
    <source>
        <dbReference type="ARBA" id="ARBA00012928"/>
    </source>
</evidence>
<dbReference type="InterPro" id="IPR003000">
    <property type="entry name" value="Sirtuin"/>
</dbReference>
<sequence>MPHCIHCGGTLKPDVVFFGDGVPRSSADAAEQKMAGASALLVVGSSVMVYSSFRLCRMAAASGKPVAAINIGKTRADDLLSFKAEVSSERVLPMVAVLLATS</sequence>
<dbReference type="Gene3D" id="3.30.1600.10">
    <property type="entry name" value="SIR2/SIRT2 'Small Domain"/>
    <property type="match status" value="1"/>
</dbReference>
<dbReference type="eggNOG" id="COG0846">
    <property type="taxonomic scope" value="Bacteria"/>
</dbReference>
<dbReference type="InterPro" id="IPR026590">
    <property type="entry name" value="Ssirtuin_cat_dom"/>
</dbReference>